<proteinExistence type="predicted"/>
<evidence type="ECO:0000313" key="1">
    <source>
        <dbReference type="EMBL" id="KAK9105081.1"/>
    </source>
</evidence>
<accession>A0AAP0F4D1</accession>
<name>A0AAP0F4D1_9MAGN</name>
<dbReference type="Proteomes" id="UP001419268">
    <property type="component" value="Unassembled WGS sequence"/>
</dbReference>
<reference evidence="1 2" key="1">
    <citation type="submission" date="2024-01" db="EMBL/GenBank/DDBJ databases">
        <title>Genome assemblies of Stephania.</title>
        <authorList>
            <person name="Yang L."/>
        </authorList>
    </citation>
    <scope>NUCLEOTIDE SEQUENCE [LARGE SCALE GENOMIC DNA]</scope>
    <source>
        <strain evidence="1">JXDWG</strain>
        <tissue evidence="1">Leaf</tissue>
    </source>
</reference>
<protein>
    <submittedName>
        <fullName evidence="1">Uncharacterized protein</fullName>
    </submittedName>
</protein>
<gene>
    <name evidence="1" type="ORF">Scep_021925</name>
</gene>
<comment type="caution">
    <text evidence="1">The sequence shown here is derived from an EMBL/GenBank/DDBJ whole genome shotgun (WGS) entry which is preliminary data.</text>
</comment>
<evidence type="ECO:0000313" key="2">
    <source>
        <dbReference type="Proteomes" id="UP001419268"/>
    </source>
</evidence>
<dbReference type="AlphaFoldDB" id="A0AAP0F4D1"/>
<dbReference type="EMBL" id="JBBNAG010000009">
    <property type="protein sequence ID" value="KAK9105081.1"/>
    <property type="molecule type" value="Genomic_DNA"/>
</dbReference>
<organism evidence="1 2">
    <name type="scientific">Stephania cephalantha</name>
    <dbReference type="NCBI Taxonomy" id="152367"/>
    <lineage>
        <taxon>Eukaryota</taxon>
        <taxon>Viridiplantae</taxon>
        <taxon>Streptophyta</taxon>
        <taxon>Embryophyta</taxon>
        <taxon>Tracheophyta</taxon>
        <taxon>Spermatophyta</taxon>
        <taxon>Magnoliopsida</taxon>
        <taxon>Ranunculales</taxon>
        <taxon>Menispermaceae</taxon>
        <taxon>Menispermoideae</taxon>
        <taxon>Cissampelideae</taxon>
        <taxon>Stephania</taxon>
    </lineage>
</organism>
<keyword evidence="2" id="KW-1185">Reference proteome</keyword>
<sequence>MELRNDGMGKISVLRDEDVPVVKKKGAMIEDMAMNKGSGGCARWDRASATLFSLLDCSDQYRCGTCGLTSIFAIS</sequence>